<proteinExistence type="predicted"/>
<protein>
    <submittedName>
        <fullName evidence="2">HD domain protein</fullName>
    </submittedName>
</protein>
<organism evidence="2">
    <name type="scientific">uncultured delta proteobacterium</name>
    <dbReference type="NCBI Taxonomy" id="34034"/>
    <lineage>
        <taxon>Bacteria</taxon>
        <taxon>Deltaproteobacteria</taxon>
        <taxon>environmental samples</taxon>
    </lineage>
</organism>
<accession>A0A212JHL5</accession>
<reference evidence="2" key="1">
    <citation type="submission" date="2016-04" db="EMBL/GenBank/DDBJ databases">
        <authorList>
            <person name="Evans L.H."/>
            <person name="Alamgir A."/>
            <person name="Owens N."/>
            <person name="Weber N.D."/>
            <person name="Virtaneva K."/>
            <person name="Barbian K."/>
            <person name="Babar A."/>
            <person name="Rosenke K."/>
        </authorList>
    </citation>
    <scope>NUCLEOTIDE SEQUENCE</scope>
    <source>
        <strain evidence="2">86</strain>
    </source>
</reference>
<dbReference type="PROSITE" id="PS51832">
    <property type="entry name" value="HD_GYP"/>
    <property type="match status" value="1"/>
</dbReference>
<dbReference type="InterPro" id="IPR037522">
    <property type="entry name" value="HD_GYP_dom"/>
</dbReference>
<dbReference type="InterPro" id="IPR003607">
    <property type="entry name" value="HD/PDEase_dom"/>
</dbReference>
<evidence type="ECO:0000259" key="1">
    <source>
        <dbReference type="PROSITE" id="PS51832"/>
    </source>
</evidence>
<dbReference type="PANTHER" id="PTHR43155">
    <property type="entry name" value="CYCLIC DI-GMP PHOSPHODIESTERASE PA4108-RELATED"/>
    <property type="match status" value="1"/>
</dbReference>
<dbReference type="EMBL" id="FLUQ01000001">
    <property type="protein sequence ID" value="SBV98943.1"/>
    <property type="molecule type" value="Genomic_DNA"/>
</dbReference>
<dbReference type="PANTHER" id="PTHR43155:SF2">
    <property type="entry name" value="CYCLIC DI-GMP PHOSPHODIESTERASE PA4108"/>
    <property type="match status" value="1"/>
</dbReference>
<evidence type="ECO:0000313" key="2">
    <source>
        <dbReference type="EMBL" id="SBV98943.1"/>
    </source>
</evidence>
<sequence>MQPAVPENISEEYYQISEAILSSFPKYRPPLDLFRLKEDIAQLQLFIKKDTRITNEQIEEIFALCKEENLFVSRADFPVYSKHIVKQLDLVLVDKNLKEGEVADITLDALGQRLTDFYDQPVKPVFDNLYEAVQVVTEYIWQDKHRLRLYLRRLYTGEHSFIHQSLNSFSVGLWLLCKTQGEELRRKEFDKVAMGLVIHDVGMSKVPSFILSKTGPLKPEEKEKIPPHPIIGMKIAQKLEIVTEEIRGIVLEHQERMDGSGYPQRIKGNDISRLGRLAAVADSFAAMIQKRPYAEAMPPVDAAKALANDKARYDAHFTIPLMTAYVVNDFSC</sequence>
<dbReference type="Gene3D" id="1.10.3210.10">
    <property type="entry name" value="Hypothetical protein af1432"/>
    <property type="match status" value="1"/>
</dbReference>
<name>A0A212JHL5_9DELT</name>
<dbReference type="Pfam" id="PF13487">
    <property type="entry name" value="HD_5"/>
    <property type="match status" value="1"/>
</dbReference>
<gene>
    <name evidence="2" type="ORF">KL86DPRO_11475</name>
</gene>
<feature type="domain" description="HD-GYP" evidence="1">
    <location>
        <begin position="140"/>
        <end position="332"/>
    </location>
</feature>
<dbReference type="SUPFAM" id="SSF109604">
    <property type="entry name" value="HD-domain/PDEase-like"/>
    <property type="match status" value="1"/>
</dbReference>
<dbReference type="CDD" id="cd00077">
    <property type="entry name" value="HDc"/>
    <property type="match status" value="1"/>
</dbReference>
<dbReference type="AlphaFoldDB" id="A0A212JHL5"/>